<protein>
    <submittedName>
        <fullName evidence="1">Uncharacterized protein</fullName>
    </submittedName>
</protein>
<name>M1DNS4_SOLTU</name>
<dbReference type="HOGENOM" id="CLU_2350759_0_0_1"/>
<reference evidence="2" key="1">
    <citation type="journal article" date="2011" name="Nature">
        <title>Genome sequence and analysis of the tuber crop potato.</title>
        <authorList>
            <consortium name="The Potato Genome Sequencing Consortium"/>
        </authorList>
    </citation>
    <scope>NUCLEOTIDE SEQUENCE [LARGE SCALE GENOMIC DNA]</scope>
    <source>
        <strain evidence="2">cv. DM1-3 516 R44</strain>
    </source>
</reference>
<dbReference type="Gramene" id="PGSC0003DMT400091954">
    <property type="protein sequence ID" value="PGSC0003DMT400091954"/>
    <property type="gene ID" value="PGSC0003DMG400041525"/>
</dbReference>
<accession>M1DNS4</accession>
<dbReference type="InParanoid" id="M1DNS4"/>
<reference evidence="1" key="2">
    <citation type="submission" date="2015-06" db="UniProtKB">
        <authorList>
            <consortium name="EnsemblPlants"/>
        </authorList>
    </citation>
    <scope>IDENTIFICATION</scope>
    <source>
        <strain evidence="1">DM1-3 516 R44</strain>
    </source>
</reference>
<organism evidence="1 2">
    <name type="scientific">Solanum tuberosum</name>
    <name type="common">Potato</name>
    <dbReference type="NCBI Taxonomy" id="4113"/>
    <lineage>
        <taxon>Eukaryota</taxon>
        <taxon>Viridiplantae</taxon>
        <taxon>Streptophyta</taxon>
        <taxon>Embryophyta</taxon>
        <taxon>Tracheophyta</taxon>
        <taxon>Spermatophyta</taxon>
        <taxon>Magnoliopsida</taxon>
        <taxon>eudicotyledons</taxon>
        <taxon>Gunneridae</taxon>
        <taxon>Pentapetalae</taxon>
        <taxon>asterids</taxon>
        <taxon>lamiids</taxon>
        <taxon>Solanales</taxon>
        <taxon>Solanaceae</taxon>
        <taxon>Solanoideae</taxon>
        <taxon>Solaneae</taxon>
        <taxon>Solanum</taxon>
    </lineage>
</organism>
<keyword evidence="2" id="KW-1185">Reference proteome</keyword>
<sequence length="97" mass="10889">MDGMMHRCSGTHAVVADETGPKIREFRGELTGPICAAIAGLVPLQWYGCRCSEIENDPWAILTHFPPFLRLKTTNKRNESGKARIKFLRVSSLFQGR</sequence>
<dbReference type="Proteomes" id="UP000011115">
    <property type="component" value="Unassembled WGS sequence"/>
</dbReference>
<evidence type="ECO:0000313" key="1">
    <source>
        <dbReference type="EnsemblPlants" id="PGSC0003DMT400091954"/>
    </source>
</evidence>
<dbReference type="PaxDb" id="4113-PGSC0003DMT400091954"/>
<proteinExistence type="predicted"/>
<dbReference type="EnsemblPlants" id="PGSC0003DMT400091954">
    <property type="protein sequence ID" value="PGSC0003DMT400091954"/>
    <property type="gene ID" value="PGSC0003DMG400041525"/>
</dbReference>
<dbReference type="AlphaFoldDB" id="M1DNS4"/>
<evidence type="ECO:0000313" key="2">
    <source>
        <dbReference type="Proteomes" id="UP000011115"/>
    </source>
</evidence>